<gene>
    <name evidence="1" type="ORF">HPB49_004237</name>
</gene>
<dbReference type="EMBL" id="CM023474">
    <property type="protein sequence ID" value="KAH7949032.1"/>
    <property type="molecule type" value="Genomic_DNA"/>
</dbReference>
<name>A0ACB8CPU0_DERSI</name>
<evidence type="ECO:0000313" key="2">
    <source>
        <dbReference type="Proteomes" id="UP000821865"/>
    </source>
</evidence>
<protein>
    <submittedName>
        <fullName evidence="1">Uncharacterized protein</fullName>
    </submittedName>
</protein>
<sequence length="114" mass="12579">MAIGNWNVVTKTSMSVRFAQKRKPHVKLTGVDPDIPAVNLLAQINARNPDLTLDPSACSVRTTIKERSGNHTHVLEVDPATFRTLMLRGRVAVRWTSAVVVEDIHVPTCTYCAT</sequence>
<accession>A0ACB8CPU0</accession>
<evidence type="ECO:0000313" key="1">
    <source>
        <dbReference type="EMBL" id="KAH7949032.1"/>
    </source>
</evidence>
<proteinExistence type="predicted"/>
<organism evidence="1 2">
    <name type="scientific">Dermacentor silvarum</name>
    <name type="common">Tick</name>
    <dbReference type="NCBI Taxonomy" id="543639"/>
    <lineage>
        <taxon>Eukaryota</taxon>
        <taxon>Metazoa</taxon>
        <taxon>Ecdysozoa</taxon>
        <taxon>Arthropoda</taxon>
        <taxon>Chelicerata</taxon>
        <taxon>Arachnida</taxon>
        <taxon>Acari</taxon>
        <taxon>Parasitiformes</taxon>
        <taxon>Ixodida</taxon>
        <taxon>Ixodoidea</taxon>
        <taxon>Ixodidae</taxon>
        <taxon>Rhipicephalinae</taxon>
        <taxon>Dermacentor</taxon>
    </lineage>
</organism>
<keyword evidence="2" id="KW-1185">Reference proteome</keyword>
<dbReference type="Proteomes" id="UP000821865">
    <property type="component" value="Chromosome 5"/>
</dbReference>
<comment type="caution">
    <text evidence="1">The sequence shown here is derived from an EMBL/GenBank/DDBJ whole genome shotgun (WGS) entry which is preliminary data.</text>
</comment>
<reference evidence="1" key="1">
    <citation type="submission" date="2020-05" db="EMBL/GenBank/DDBJ databases">
        <title>Large-scale comparative analyses of tick genomes elucidate their genetic diversity and vector capacities.</title>
        <authorList>
            <person name="Jia N."/>
            <person name="Wang J."/>
            <person name="Shi W."/>
            <person name="Du L."/>
            <person name="Sun Y."/>
            <person name="Zhan W."/>
            <person name="Jiang J."/>
            <person name="Wang Q."/>
            <person name="Zhang B."/>
            <person name="Ji P."/>
            <person name="Sakyi L.B."/>
            <person name="Cui X."/>
            <person name="Yuan T."/>
            <person name="Jiang B."/>
            <person name="Yang W."/>
            <person name="Lam T.T.-Y."/>
            <person name="Chang Q."/>
            <person name="Ding S."/>
            <person name="Wang X."/>
            <person name="Zhu J."/>
            <person name="Ruan X."/>
            <person name="Zhao L."/>
            <person name="Wei J."/>
            <person name="Que T."/>
            <person name="Du C."/>
            <person name="Cheng J."/>
            <person name="Dai P."/>
            <person name="Han X."/>
            <person name="Huang E."/>
            <person name="Gao Y."/>
            <person name="Liu J."/>
            <person name="Shao H."/>
            <person name="Ye R."/>
            <person name="Li L."/>
            <person name="Wei W."/>
            <person name="Wang X."/>
            <person name="Wang C."/>
            <person name="Yang T."/>
            <person name="Huo Q."/>
            <person name="Li W."/>
            <person name="Guo W."/>
            <person name="Chen H."/>
            <person name="Zhou L."/>
            <person name="Ni X."/>
            <person name="Tian J."/>
            <person name="Zhou Y."/>
            <person name="Sheng Y."/>
            <person name="Liu T."/>
            <person name="Pan Y."/>
            <person name="Xia L."/>
            <person name="Li J."/>
            <person name="Zhao F."/>
            <person name="Cao W."/>
        </authorList>
    </citation>
    <scope>NUCLEOTIDE SEQUENCE</scope>
    <source>
        <strain evidence="1">Dsil-2018</strain>
    </source>
</reference>